<keyword evidence="5 8" id="KW-0808">Transferase</keyword>
<dbReference type="Gene3D" id="3.90.1150.10">
    <property type="entry name" value="Aspartate Aminotransferase, domain 1"/>
    <property type="match status" value="1"/>
</dbReference>
<dbReference type="GO" id="GO:0006533">
    <property type="term" value="P:L-aspartate catabolic process"/>
    <property type="evidence" value="ECO:0007669"/>
    <property type="project" value="TreeGrafter"/>
</dbReference>
<feature type="domain" description="Aminotransferase class I/classII large" evidence="9">
    <location>
        <begin position="58"/>
        <end position="423"/>
    </location>
</feature>
<dbReference type="InterPro" id="IPR015421">
    <property type="entry name" value="PyrdxlP-dep_Trfase_major"/>
</dbReference>
<dbReference type="FunFam" id="3.90.1150.10:FF:000001">
    <property type="entry name" value="Aspartate aminotransferase"/>
    <property type="match status" value="1"/>
</dbReference>
<evidence type="ECO:0000313" key="11">
    <source>
        <dbReference type="Proteomes" id="UP000230750"/>
    </source>
</evidence>
<dbReference type="SMR" id="A0A2G8JHC1"/>
<dbReference type="GO" id="GO:0004069">
    <property type="term" value="F:L-aspartate:2-oxoglutarate aminotransferase activity"/>
    <property type="evidence" value="ECO:0007669"/>
    <property type="project" value="UniProtKB-EC"/>
</dbReference>
<name>A0A2G8JHC1_STIJA</name>
<comment type="caution">
    <text evidence="10">The sequence shown here is derived from an EMBL/GenBank/DDBJ whole genome shotgun (WGS) entry which is preliminary data.</text>
</comment>
<dbReference type="InterPro" id="IPR015424">
    <property type="entry name" value="PyrdxlP-dep_Trfase"/>
</dbReference>
<dbReference type="OrthoDB" id="6752799at2759"/>
<keyword evidence="6" id="KW-0663">Pyridoxal phosphate</keyword>
<dbReference type="SUPFAM" id="SSF53383">
    <property type="entry name" value="PLP-dependent transferases"/>
    <property type="match status" value="1"/>
</dbReference>
<accession>A0A2G8JHC1</accession>
<dbReference type="PRINTS" id="PR00799">
    <property type="entry name" value="TRANSAMINASE"/>
</dbReference>
<evidence type="ECO:0000256" key="1">
    <source>
        <dbReference type="ARBA" id="ARBA00001933"/>
    </source>
</evidence>
<keyword evidence="4 8" id="KW-0032">Aminotransferase</keyword>
<comment type="miscellaneous">
    <text evidence="8">In eukaryotes there are cytoplasmic, mitochondrial and chloroplastic isozymes.</text>
</comment>
<dbReference type="PANTHER" id="PTHR11879:SF22">
    <property type="entry name" value="ASPARTATE AMINOTRANSFERASE, MITOCHONDRIAL"/>
    <property type="match status" value="1"/>
</dbReference>
<comment type="catalytic activity">
    <reaction evidence="7 8">
        <text>L-aspartate + 2-oxoglutarate = oxaloacetate + L-glutamate</text>
        <dbReference type="Rhea" id="RHEA:21824"/>
        <dbReference type="ChEBI" id="CHEBI:16452"/>
        <dbReference type="ChEBI" id="CHEBI:16810"/>
        <dbReference type="ChEBI" id="CHEBI:29985"/>
        <dbReference type="ChEBI" id="CHEBI:29991"/>
        <dbReference type="EC" id="2.6.1.1"/>
    </reaction>
</comment>
<dbReference type="FunFam" id="3.40.640.10:FF:000026">
    <property type="entry name" value="Aspartate aminotransferase"/>
    <property type="match status" value="1"/>
</dbReference>
<dbReference type="AlphaFoldDB" id="A0A2G8JHC1"/>
<organism evidence="10 11">
    <name type="scientific">Stichopus japonicus</name>
    <name type="common">Sea cucumber</name>
    <dbReference type="NCBI Taxonomy" id="307972"/>
    <lineage>
        <taxon>Eukaryota</taxon>
        <taxon>Metazoa</taxon>
        <taxon>Echinodermata</taxon>
        <taxon>Eleutherozoa</taxon>
        <taxon>Echinozoa</taxon>
        <taxon>Holothuroidea</taxon>
        <taxon>Aspidochirotacea</taxon>
        <taxon>Aspidochirotida</taxon>
        <taxon>Stichopodidae</taxon>
        <taxon>Apostichopus</taxon>
    </lineage>
</organism>
<evidence type="ECO:0000256" key="5">
    <source>
        <dbReference type="ARBA" id="ARBA00022679"/>
    </source>
</evidence>
<dbReference type="PANTHER" id="PTHR11879">
    <property type="entry name" value="ASPARTATE AMINOTRANSFERASE"/>
    <property type="match status" value="1"/>
</dbReference>
<evidence type="ECO:0000313" key="10">
    <source>
        <dbReference type="EMBL" id="PIK35143.1"/>
    </source>
</evidence>
<comment type="subunit">
    <text evidence="3 8">Homodimer.</text>
</comment>
<comment type="cofactor">
    <cofactor evidence="1">
        <name>pyridoxal 5'-phosphate</name>
        <dbReference type="ChEBI" id="CHEBI:597326"/>
    </cofactor>
</comment>
<dbReference type="Proteomes" id="UP000230750">
    <property type="component" value="Unassembled WGS sequence"/>
</dbReference>
<comment type="similarity">
    <text evidence="2">Belongs to the class-I pyridoxal-phosphate-dependent aminotransferase family.</text>
</comment>
<evidence type="ECO:0000256" key="3">
    <source>
        <dbReference type="ARBA" id="ARBA00011738"/>
    </source>
</evidence>
<dbReference type="GO" id="GO:0030170">
    <property type="term" value="F:pyridoxal phosphate binding"/>
    <property type="evidence" value="ECO:0007669"/>
    <property type="project" value="InterPro"/>
</dbReference>
<dbReference type="InterPro" id="IPR015422">
    <property type="entry name" value="PyrdxlP-dep_Trfase_small"/>
</dbReference>
<evidence type="ECO:0000259" key="9">
    <source>
        <dbReference type="Pfam" id="PF00155"/>
    </source>
</evidence>
<dbReference type="EC" id="2.6.1.1" evidence="8"/>
<dbReference type="Gene3D" id="3.40.640.10">
    <property type="entry name" value="Type I PLP-dependent aspartate aminotransferase-like (Major domain)"/>
    <property type="match status" value="1"/>
</dbReference>
<dbReference type="InterPro" id="IPR004839">
    <property type="entry name" value="Aminotransferase_I/II_large"/>
</dbReference>
<dbReference type="GO" id="GO:0005739">
    <property type="term" value="C:mitochondrion"/>
    <property type="evidence" value="ECO:0007669"/>
    <property type="project" value="TreeGrafter"/>
</dbReference>
<evidence type="ECO:0000256" key="8">
    <source>
        <dbReference type="RuleBase" id="RU000480"/>
    </source>
</evidence>
<dbReference type="CDD" id="cd00609">
    <property type="entry name" value="AAT_like"/>
    <property type="match status" value="1"/>
</dbReference>
<protein>
    <recommendedName>
        <fullName evidence="8">Aspartate aminotransferase</fullName>
        <ecNumber evidence="8">2.6.1.1</ecNumber>
    </recommendedName>
</protein>
<sequence length="429" mass="47359">MALRQSSVIAARYAAIGSRSLSTSSSRKSGAWWDGVEMGPPDPILGVTEAFKKDSNPQKINLGVGAYRDDAGKPFVLEAVTKAEEILLSKKLDKEYLGITGLAEFNKSAATLAFGSESGLLESGRVVTVQSLSGTGSLRVGSMFFKKFMPTAAIYLPAPSWGNHTPIFKHVGHEVKSYRYYDKNTCGFDAAGAMEDLNNAPEGSVIMLHACAHNPTGVDPTREDWKEMSSIIKNKKLFPFFDMAYQGFASGDLDIDAWPIRYFVEEGHCMALSQSFSKNMGLYGERVGAFTFVCSSPDEMKRVESQLKIIIRPLYSNPPVHGARIVAEIMKSPELHGLWLNEMKGMADRIITMREQLKSNLAEEGSQRNWEHITDQIGMFCFTGLTPEQVDKMKNDHSVYLTRDGRISIAGVSSTNNRYLAHAMHAVTK</sequence>
<dbReference type="EMBL" id="MRZV01001976">
    <property type="protein sequence ID" value="PIK35143.1"/>
    <property type="molecule type" value="Genomic_DNA"/>
</dbReference>
<evidence type="ECO:0000256" key="2">
    <source>
        <dbReference type="ARBA" id="ARBA00007441"/>
    </source>
</evidence>
<proteinExistence type="inferred from homology"/>
<dbReference type="NCBIfam" id="NF006719">
    <property type="entry name" value="PRK09257.1"/>
    <property type="match status" value="1"/>
</dbReference>
<dbReference type="PROSITE" id="PS00105">
    <property type="entry name" value="AA_TRANSFER_CLASS_1"/>
    <property type="match status" value="1"/>
</dbReference>
<dbReference type="Pfam" id="PF00155">
    <property type="entry name" value="Aminotran_1_2"/>
    <property type="match status" value="1"/>
</dbReference>
<evidence type="ECO:0000256" key="6">
    <source>
        <dbReference type="ARBA" id="ARBA00022898"/>
    </source>
</evidence>
<evidence type="ECO:0000256" key="4">
    <source>
        <dbReference type="ARBA" id="ARBA00022576"/>
    </source>
</evidence>
<reference evidence="10 11" key="1">
    <citation type="journal article" date="2017" name="PLoS Biol.">
        <title>The sea cucumber genome provides insights into morphological evolution and visceral regeneration.</title>
        <authorList>
            <person name="Zhang X."/>
            <person name="Sun L."/>
            <person name="Yuan J."/>
            <person name="Sun Y."/>
            <person name="Gao Y."/>
            <person name="Zhang L."/>
            <person name="Li S."/>
            <person name="Dai H."/>
            <person name="Hamel J.F."/>
            <person name="Liu C."/>
            <person name="Yu Y."/>
            <person name="Liu S."/>
            <person name="Lin W."/>
            <person name="Guo K."/>
            <person name="Jin S."/>
            <person name="Xu P."/>
            <person name="Storey K.B."/>
            <person name="Huan P."/>
            <person name="Zhang T."/>
            <person name="Zhou Y."/>
            <person name="Zhang J."/>
            <person name="Lin C."/>
            <person name="Li X."/>
            <person name="Xing L."/>
            <person name="Huo D."/>
            <person name="Sun M."/>
            <person name="Wang L."/>
            <person name="Mercier A."/>
            <person name="Li F."/>
            <person name="Yang H."/>
            <person name="Xiang J."/>
        </authorList>
    </citation>
    <scope>NUCLEOTIDE SEQUENCE [LARGE SCALE GENOMIC DNA]</scope>
    <source>
        <strain evidence="10">Shaxun</strain>
        <tissue evidence="10">Muscle</tissue>
    </source>
</reference>
<evidence type="ECO:0000256" key="7">
    <source>
        <dbReference type="ARBA" id="ARBA00049185"/>
    </source>
</evidence>
<dbReference type="InterPro" id="IPR004838">
    <property type="entry name" value="NHTrfase_class1_PyrdxlP-BS"/>
</dbReference>
<dbReference type="STRING" id="307972.A0A2G8JHC1"/>
<keyword evidence="11" id="KW-1185">Reference proteome</keyword>
<dbReference type="InterPro" id="IPR000796">
    <property type="entry name" value="Asp_trans"/>
</dbReference>
<gene>
    <name evidence="10" type="ORF">BSL78_28028</name>
</gene>